<dbReference type="InterPro" id="IPR023210">
    <property type="entry name" value="NADP_OxRdtase_dom"/>
</dbReference>
<dbReference type="SUPFAM" id="SSF51430">
    <property type="entry name" value="NAD(P)-linked oxidoreductase"/>
    <property type="match status" value="1"/>
</dbReference>
<dbReference type="InterPro" id="IPR036812">
    <property type="entry name" value="NAD(P)_OxRdtase_dom_sf"/>
</dbReference>
<dbReference type="VEuPathDB" id="FungiDB:C5L36_0C08510"/>
<accession>A0A099NXQ1</accession>
<dbReference type="eggNOG" id="KOG1576">
    <property type="taxonomic scope" value="Eukaryota"/>
</dbReference>
<dbReference type="GO" id="GO:0005829">
    <property type="term" value="C:cytosol"/>
    <property type="evidence" value="ECO:0007669"/>
    <property type="project" value="TreeGrafter"/>
</dbReference>
<evidence type="ECO:0000259" key="2">
    <source>
        <dbReference type="Pfam" id="PF00248"/>
    </source>
</evidence>
<keyword evidence="1" id="KW-0560">Oxidoreductase</keyword>
<gene>
    <name evidence="3" type="ORF">JL09_g4185</name>
</gene>
<dbReference type="GO" id="GO:0070485">
    <property type="term" value="P:dehydro-D-arabinono-1,4-lactone biosynthetic process"/>
    <property type="evidence" value="ECO:0007669"/>
    <property type="project" value="EnsemblFungi"/>
</dbReference>
<name>A0A099NXQ1_PICKU</name>
<organism evidence="3 4">
    <name type="scientific">Pichia kudriavzevii</name>
    <name type="common">Yeast</name>
    <name type="synonym">Issatchenkia orientalis</name>
    <dbReference type="NCBI Taxonomy" id="4909"/>
    <lineage>
        <taxon>Eukaryota</taxon>
        <taxon>Fungi</taxon>
        <taxon>Dikarya</taxon>
        <taxon>Ascomycota</taxon>
        <taxon>Saccharomycotina</taxon>
        <taxon>Pichiomycetes</taxon>
        <taxon>Pichiales</taxon>
        <taxon>Pichiaceae</taxon>
        <taxon>Pichia</taxon>
    </lineage>
</organism>
<evidence type="ECO:0000313" key="3">
    <source>
        <dbReference type="EMBL" id="KGK36671.1"/>
    </source>
</evidence>
<dbReference type="Pfam" id="PF00248">
    <property type="entry name" value="Aldo_ket_red"/>
    <property type="match status" value="1"/>
</dbReference>
<dbReference type="GO" id="GO:0045290">
    <property type="term" value="F:D-arabinose 1-dehydrogenase [NAD(P)+] activity"/>
    <property type="evidence" value="ECO:0007669"/>
    <property type="project" value="EnsemblFungi"/>
</dbReference>
<dbReference type="HOGENOM" id="CLU_023205_7_2_1"/>
<proteinExistence type="predicted"/>
<reference evidence="4" key="1">
    <citation type="journal article" date="2014" name="Microb. Cell Fact.">
        <title>Exploiting Issatchenkia orientalis SD108 for succinic acid production.</title>
        <authorList>
            <person name="Xiao H."/>
            <person name="Shao Z."/>
            <person name="Jiang Y."/>
            <person name="Dole S."/>
            <person name="Zhao H."/>
        </authorList>
    </citation>
    <scope>NUCLEOTIDE SEQUENCE [LARGE SCALE GENOMIC DNA]</scope>
    <source>
        <strain evidence="4">SD108</strain>
    </source>
</reference>
<dbReference type="PANTHER" id="PTHR42686">
    <property type="entry name" value="GH17980P-RELATED"/>
    <property type="match status" value="1"/>
</dbReference>
<sequence>MSLNLKKVSGTLSGISPLIVGGAVFNTQYNDNPTALPIYRLLEKAFSLGINVIDTSPYYGPSEELLGNTLRQMAEDGKVERNNYYICTKVGRLHLDDFDYTPSWVEKSVTRSLQRFHTSYLDVVFLHDIEFKTADDIIGALQMLMALKKRGLIRYVGISGYPVHFLYQIAKLSKETPDIGPLDLVMSYSNMCLQNTTLQLYYDKFLSDTGVKLVNNASILSMSLLRNQETKSFHPASSELKKRCHDLGSMLQNKYNVDLADLATRFAIREWKDKHGKTVLGVSTVEELEIAWKQYQLVLDGSLDDKDRELIDISREFLGEHLNETWESGIKH</sequence>
<evidence type="ECO:0000256" key="1">
    <source>
        <dbReference type="ARBA" id="ARBA00023002"/>
    </source>
</evidence>
<dbReference type="AlphaFoldDB" id="A0A099NXQ1"/>
<protein>
    <recommendedName>
        <fullName evidence="2">NADP-dependent oxidoreductase domain-containing protein</fullName>
    </recommendedName>
</protein>
<dbReference type="InterPro" id="IPR020471">
    <property type="entry name" value="AKR"/>
</dbReference>
<evidence type="ECO:0000313" key="4">
    <source>
        <dbReference type="Proteomes" id="UP000029867"/>
    </source>
</evidence>
<dbReference type="Proteomes" id="UP000029867">
    <property type="component" value="Unassembled WGS sequence"/>
</dbReference>
<dbReference type="Gene3D" id="3.20.20.100">
    <property type="entry name" value="NADP-dependent oxidoreductase domain"/>
    <property type="match status" value="1"/>
</dbReference>
<comment type="caution">
    <text evidence="3">The sequence shown here is derived from an EMBL/GenBank/DDBJ whole genome shotgun (WGS) entry which is preliminary data.</text>
</comment>
<dbReference type="PANTHER" id="PTHR42686:SF1">
    <property type="entry name" value="GH17980P-RELATED"/>
    <property type="match status" value="1"/>
</dbReference>
<feature type="domain" description="NADP-dependent oxidoreductase" evidence="2">
    <location>
        <begin position="17"/>
        <end position="298"/>
    </location>
</feature>
<dbReference type="EMBL" id="JQFK01000059">
    <property type="protein sequence ID" value="KGK36671.1"/>
    <property type="molecule type" value="Genomic_DNA"/>
</dbReference>